<evidence type="ECO:0000259" key="3">
    <source>
        <dbReference type="PROSITE" id="PS51371"/>
    </source>
</evidence>
<dbReference type="PANTHER" id="PTHR48108">
    <property type="entry name" value="CBS DOMAIN-CONTAINING PROTEIN CBSX2, CHLOROPLASTIC"/>
    <property type="match status" value="1"/>
</dbReference>
<dbReference type="SUPFAM" id="SSF54631">
    <property type="entry name" value="CBS-domain pair"/>
    <property type="match status" value="1"/>
</dbReference>
<dbReference type="SMART" id="SM00116">
    <property type="entry name" value="CBS"/>
    <property type="match status" value="2"/>
</dbReference>
<comment type="caution">
    <text evidence="4">The sequence shown here is derived from an EMBL/GenBank/DDBJ whole genome shotgun (WGS) entry which is preliminary data.</text>
</comment>
<dbReference type="InterPro" id="IPR036388">
    <property type="entry name" value="WH-like_DNA-bd_sf"/>
</dbReference>
<sequence>MSIIQLNQRQLKIIEIVKANEPITSENIAFNLNVTRATLRSDLAILTMTGILDARPKVGYFYSGVSEINLISNKIKDKKVKDIMSMPILVKKDLSIYEVIVTMFLSDVGSIFIIDDKENLCGIVSRKDLLKATVGGSDINKMPIGMIMTRMPNIVTINKDDDIILAAKKIIDHEVDSIPVIEYDEHDKNQIKVMGRMSKTNITKLFLELAGN</sequence>
<keyword evidence="2" id="KW-0129">CBS domain</keyword>
<name>A0ABT7E756_9FIRM</name>
<dbReference type="RefSeq" id="WP_284131726.1">
    <property type="nucleotide sequence ID" value="NZ_JASKYM010000001.1"/>
</dbReference>
<keyword evidence="1" id="KW-0677">Repeat</keyword>
<dbReference type="InterPro" id="IPR013196">
    <property type="entry name" value="HTH_11"/>
</dbReference>
<dbReference type="PROSITE" id="PS51371">
    <property type="entry name" value="CBS"/>
    <property type="match status" value="2"/>
</dbReference>
<organism evidence="4 5">
    <name type="scientific">Romboutsia sedimentorum</name>
    <dbReference type="NCBI Taxonomy" id="1368474"/>
    <lineage>
        <taxon>Bacteria</taxon>
        <taxon>Bacillati</taxon>
        <taxon>Bacillota</taxon>
        <taxon>Clostridia</taxon>
        <taxon>Peptostreptococcales</taxon>
        <taxon>Peptostreptococcaceae</taxon>
        <taxon>Romboutsia</taxon>
    </lineage>
</organism>
<dbReference type="SUPFAM" id="SSF46785">
    <property type="entry name" value="Winged helix' DNA-binding domain"/>
    <property type="match status" value="1"/>
</dbReference>
<dbReference type="Gene3D" id="1.10.10.10">
    <property type="entry name" value="Winged helix-like DNA-binding domain superfamily/Winged helix DNA-binding domain"/>
    <property type="match status" value="1"/>
</dbReference>
<keyword evidence="5" id="KW-1185">Reference proteome</keyword>
<evidence type="ECO:0000313" key="5">
    <source>
        <dbReference type="Proteomes" id="UP001301012"/>
    </source>
</evidence>
<reference evidence="4 5" key="1">
    <citation type="submission" date="2023-05" db="EMBL/GenBank/DDBJ databases">
        <title>Rombocin, a short stable natural nisin variant, displays selective antimicrobial activity against Listeria monocytogenes and employs dual mode of action to kill target bacterial strains.</title>
        <authorList>
            <person name="Wambui J."/>
            <person name="Stephan R."/>
            <person name="Kuipers O.P."/>
        </authorList>
    </citation>
    <scope>NUCLEOTIDE SEQUENCE [LARGE SCALE GENOMIC DNA]</scope>
    <source>
        <strain evidence="4 5">RC002</strain>
    </source>
</reference>
<accession>A0ABT7E756</accession>
<proteinExistence type="predicted"/>
<dbReference type="Pfam" id="PF00571">
    <property type="entry name" value="CBS"/>
    <property type="match status" value="2"/>
</dbReference>
<dbReference type="CDD" id="cd04617">
    <property type="entry name" value="CBS_pair_CcpN"/>
    <property type="match status" value="1"/>
</dbReference>
<dbReference type="InterPro" id="IPR000644">
    <property type="entry name" value="CBS_dom"/>
</dbReference>
<dbReference type="Pfam" id="PF08279">
    <property type="entry name" value="HTH_11"/>
    <property type="match status" value="1"/>
</dbReference>
<evidence type="ECO:0000256" key="2">
    <source>
        <dbReference type="PROSITE-ProRule" id="PRU00703"/>
    </source>
</evidence>
<dbReference type="InterPro" id="IPR046342">
    <property type="entry name" value="CBS_dom_sf"/>
</dbReference>
<evidence type="ECO:0000256" key="1">
    <source>
        <dbReference type="ARBA" id="ARBA00022737"/>
    </source>
</evidence>
<evidence type="ECO:0000313" key="4">
    <source>
        <dbReference type="EMBL" id="MDK2562764.1"/>
    </source>
</evidence>
<gene>
    <name evidence="4" type="ORF">QOZ84_04310</name>
</gene>
<dbReference type="InterPro" id="IPR036390">
    <property type="entry name" value="WH_DNA-bd_sf"/>
</dbReference>
<dbReference type="Proteomes" id="UP001301012">
    <property type="component" value="Unassembled WGS sequence"/>
</dbReference>
<dbReference type="InterPro" id="IPR016842">
    <property type="entry name" value="UCP026546_HTH-CBS"/>
</dbReference>
<dbReference type="EMBL" id="JASKYM010000001">
    <property type="protein sequence ID" value="MDK2562764.1"/>
    <property type="molecule type" value="Genomic_DNA"/>
</dbReference>
<dbReference type="PANTHER" id="PTHR48108:SF32">
    <property type="entry name" value="TRANSCRIPTIONAL REPRESSOR CCPN"/>
    <property type="match status" value="1"/>
</dbReference>
<feature type="domain" description="CBS" evidence="3">
    <location>
        <begin position="148"/>
        <end position="212"/>
    </location>
</feature>
<dbReference type="InterPro" id="IPR051462">
    <property type="entry name" value="CBS_domain-containing"/>
</dbReference>
<protein>
    <submittedName>
        <fullName evidence="4">Helix-turn-helix transcriptional regulator</fullName>
    </submittedName>
</protein>
<dbReference type="PIRSF" id="PIRSF026546">
    <property type="entry name" value="UCP026546_CBS_YqzB"/>
    <property type="match status" value="1"/>
</dbReference>
<dbReference type="Gene3D" id="3.10.580.10">
    <property type="entry name" value="CBS-domain"/>
    <property type="match status" value="1"/>
</dbReference>
<feature type="domain" description="CBS" evidence="3">
    <location>
        <begin position="83"/>
        <end position="139"/>
    </location>
</feature>